<dbReference type="RefSeq" id="WP_145419794.1">
    <property type="nucleotide sequence ID" value="NZ_CP036526.1"/>
</dbReference>
<accession>A0A517NY58</accession>
<organism evidence="1 2">
    <name type="scientific">Stieleria marina</name>
    <dbReference type="NCBI Taxonomy" id="1930275"/>
    <lineage>
        <taxon>Bacteria</taxon>
        <taxon>Pseudomonadati</taxon>
        <taxon>Planctomycetota</taxon>
        <taxon>Planctomycetia</taxon>
        <taxon>Pirellulales</taxon>
        <taxon>Pirellulaceae</taxon>
        <taxon>Stieleria</taxon>
    </lineage>
</organism>
<keyword evidence="2" id="KW-1185">Reference proteome</keyword>
<dbReference type="Proteomes" id="UP000319817">
    <property type="component" value="Chromosome"/>
</dbReference>
<sequence>MIEPIDIPSSIDREPIPDDVASQLAIARQRIETFQDRWDRPQIEQFVAADYEMVYQVLCWTLKSQPMIGRRFLEWGCGFAVVSAIASYLQFDSIGIEAEPELLHEGRKTIEQWDQPVELVQGNFLPLGSDSLADDPTLPSLGHQVPCGYSAIDSELSDFALVYSYPWPGEGDFHADVFSRFASPGGLLLQFCGPNEMCLWRKTR</sequence>
<dbReference type="Gene3D" id="3.40.50.150">
    <property type="entry name" value="Vaccinia Virus protein VP39"/>
    <property type="match status" value="1"/>
</dbReference>
<dbReference type="AlphaFoldDB" id="A0A517NY58"/>
<protein>
    <recommendedName>
        <fullName evidence="3">Class I SAM-dependent methyltransferase</fullName>
    </recommendedName>
</protein>
<name>A0A517NY58_9BACT</name>
<gene>
    <name evidence="1" type="ORF">K239x_40700</name>
</gene>
<dbReference type="OrthoDB" id="283520at2"/>
<evidence type="ECO:0000313" key="2">
    <source>
        <dbReference type="Proteomes" id="UP000319817"/>
    </source>
</evidence>
<dbReference type="EMBL" id="CP036526">
    <property type="protein sequence ID" value="QDT12062.1"/>
    <property type="molecule type" value="Genomic_DNA"/>
</dbReference>
<evidence type="ECO:0000313" key="1">
    <source>
        <dbReference type="EMBL" id="QDT12062.1"/>
    </source>
</evidence>
<reference evidence="1 2" key="1">
    <citation type="submission" date="2019-02" db="EMBL/GenBank/DDBJ databases">
        <title>Deep-cultivation of Planctomycetes and their phenomic and genomic characterization uncovers novel biology.</title>
        <authorList>
            <person name="Wiegand S."/>
            <person name="Jogler M."/>
            <person name="Boedeker C."/>
            <person name="Pinto D."/>
            <person name="Vollmers J."/>
            <person name="Rivas-Marin E."/>
            <person name="Kohn T."/>
            <person name="Peeters S.H."/>
            <person name="Heuer A."/>
            <person name="Rast P."/>
            <person name="Oberbeckmann S."/>
            <person name="Bunk B."/>
            <person name="Jeske O."/>
            <person name="Meyerdierks A."/>
            <person name="Storesund J.E."/>
            <person name="Kallscheuer N."/>
            <person name="Luecker S."/>
            <person name="Lage O.M."/>
            <person name="Pohl T."/>
            <person name="Merkel B.J."/>
            <person name="Hornburger P."/>
            <person name="Mueller R.-W."/>
            <person name="Bruemmer F."/>
            <person name="Labrenz M."/>
            <person name="Spormann A.M."/>
            <person name="Op den Camp H."/>
            <person name="Overmann J."/>
            <person name="Amann R."/>
            <person name="Jetten M.S.M."/>
            <person name="Mascher T."/>
            <person name="Medema M.H."/>
            <person name="Devos D.P."/>
            <person name="Kaster A.-K."/>
            <person name="Ovreas L."/>
            <person name="Rohde M."/>
            <person name="Galperin M.Y."/>
            <person name="Jogler C."/>
        </authorList>
    </citation>
    <scope>NUCLEOTIDE SEQUENCE [LARGE SCALE GENOMIC DNA]</scope>
    <source>
        <strain evidence="1 2">K23_9</strain>
    </source>
</reference>
<proteinExistence type="predicted"/>
<dbReference type="InterPro" id="IPR029063">
    <property type="entry name" value="SAM-dependent_MTases_sf"/>
</dbReference>
<evidence type="ECO:0008006" key="3">
    <source>
        <dbReference type="Google" id="ProtNLM"/>
    </source>
</evidence>
<dbReference type="SUPFAM" id="SSF53335">
    <property type="entry name" value="S-adenosyl-L-methionine-dependent methyltransferases"/>
    <property type="match status" value="1"/>
</dbReference>